<feature type="region of interest" description="Disordered" evidence="10">
    <location>
        <begin position="688"/>
        <end position="731"/>
    </location>
</feature>
<dbReference type="Gene3D" id="3.40.50.10330">
    <property type="entry name" value="Probable inorganic polyphosphate/atp-NAD kinase, domain 1"/>
    <property type="match status" value="1"/>
</dbReference>
<evidence type="ECO:0000256" key="8">
    <source>
        <dbReference type="ARBA" id="ARBA00022840"/>
    </source>
</evidence>
<feature type="compositionally biased region" description="Polar residues" evidence="10">
    <location>
        <begin position="707"/>
        <end position="731"/>
    </location>
</feature>
<evidence type="ECO:0000313" key="15">
    <source>
        <dbReference type="Proteomes" id="UP000193920"/>
    </source>
</evidence>
<feature type="region of interest" description="Disordered" evidence="10">
    <location>
        <begin position="257"/>
        <end position="291"/>
    </location>
</feature>
<keyword evidence="6 9" id="KW-0418">Kinase</keyword>
<feature type="region of interest" description="Disordered" evidence="10">
    <location>
        <begin position="189"/>
        <end position="225"/>
    </location>
</feature>
<gene>
    <name evidence="14" type="ORF">LY90DRAFT_702567</name>
</gene>
<dbReference type="GO" id="GO:0005524">
    <property type="term" value="F:ATP binding"/>
    <property type="evidence" value="ECO:0007669"/>
    <property type="project" value="UniProtKB-KW"/>
</dbReference>
<dbReference type="GO" id="GO:0046872">
    <property type="term" value="F:metal ion binding"/>
    <property type="evidence" value="ECO:0007669"/>
    <property type="project" value="UniProtKB-KW"/>
</dbReference>
<dbReference type="InterPro" id="IPR000756">
    <property type="entry name" value="Diacylglycerol_kin_accessory"/>
</dbReference>
<dbReference type="EC" id="2.7.1.107" evidence="9"/>
<dbReference type="InterPro" id="IPR016064">
    <property type="entry name" value="NAD/diacylglycerol_kinase_sf"/>
</dbReference>
<dbReference type="InterPro" id="IPR002219">
    <property type="entry name" value="PKC_DAG/PE"/>
</dbReference>
<keyword evidence="11" id="KW-0812">Transmembrane</keyword>
<dbReference type="EMBL" id="MCOG01000091">
    <property type="protein sequence ID" value="ORY53303.1"/>
    <property type="molecule type" value="Genomic_DNA"/>
</dbReference>
<feature type="domain" description="DAGKc" evidence="13">
    <location>
        <begin position="412"/>
        <end position="553"/>
    </location>
</feature>
<evidence type="ECO:0000256" key="6">
    <source>
        <dbReference type="ARBA" id="ARBA00022777"/>
    </source>
</evidence>
<comment type="similarity">
    <text evidence="1 9">Belongs to the eukaryotic diacylglycerol kinase family.</text>
</comment>
<dbReference type="SMART" id="SM00045">
    <property type="entry name" value="DAGKa"/>
    <property type="match status" value="1"/>
</dbReference>
<dbReference type="Pfam" id="PF00609">
    <property type="entry name" value="DAGK_acc"/>
    <property type="match status" value="2"/>
</dbReference>
<evidence type="ECO:0000256" key="10">
    <source>
        <dbReference type="SAM" id="MobiDB-lite"/>
    </source>
</evidence>
<sequence length="898" mass="101400">MNRTIIITLSIDNDSLTHIFKTFILFPVGISTFLYLIYYYNLKLTKRSLPKWMKKLKRDKIPKKIEHRWELHTFTDNTAYCNHCNLIIVQGVICSICQRTSHIDHIKESDLLDCKCGAFISHRLPDEYSNSSVNDNNKRWYQKGLLKRGSSWISRTSKKGSENKKDEFIILEESDDKILDINENQDNLENTTELTPIKGKEPKNKKQLDEIKNNENSLKSNGSLGNLRNSTLIESKFKRKGLYREMSSTEGELMKDSIKQKNPQPQREESVVYPNEEINKNTSIDQSNPKSNVVMMRGSSYYSLKEESLLFDKQGSFQGNTDNPFLGILRDPKTNTYHHQWAKYKTPTPYFCQVCGKRVSNGPLDYDYHCVCIIPEIVMPPHYVSIANRKKKYRDEVLPKYYISALEGIDIATKKPLICVINPKSGEGASSITREMYTLLNPIQICDITYDKPEEILLSFIKCFPNCRVIACGGDGTVSWINSIFDKFLKDKTIMKEEVPPIGVVPLGTGNDLSRVLGWGGGYEGESAISLFKELAFNSEIIEMDRWKVTLNQLGKFKFNKNNNKVTIMNNYFSIGSDANIAYAFHTTRKEHPSLFKSRIVNKIWYFSLGGIEYAKSIYKATGRFFVNLFKHKKFSTVSESGSSISKKPINTKESLFAIGDNASDVASISSDINNTKNKNNEEIISLANSTKSRNSSKSRHGKRSQHNSVTIKNGKNVAEDTSTNSFNVDNNDQKSIKSVKSIQSSTSTNQFSSFGDLVELIIDGNLIDVKNLSGIIVLNINSYGGGSKFFQKEGDTSSGIIPLIKNTLTSTDYPDYSCNDHQLEVVGVYSALHAGASLAGVVTPEILGTVKESLKMTIKRKMAVQVDGEPWMQTPSVIEITFNNKAKYLKHNGTVLF</sequence>
<dbReference type="InterPro" id="IPR046349">
    <property type="entry name" value="C1-like_sf"/>
</dbReference>
<dbReference type="SMART" id="SM00046">
    <property type="entry name" value="DAGKc"/>
    <property type="match status" value="1"/>
</dbReference>
<reference evidence="14 15" key="1">
    <citation type="submission" date="2016-08" db="EMBL/GenBank/DDBJ databases">
        <title>A Parts List for Fungal Cellulosomes Revealed by Comparative Genomics.</title>
        <authorList>
            <consortium name="DOE Joint Genome Institute"/>
            <person name="Haitjema C.H."/>
            <person name="Gilmore S.P."/>
            <person name="Henske J.K."/>
            <person name="Solomon K.V."/>
            <person name="De Groot R."/>
            <person name="Kuo A."/>
            <person name="Mondo S.J."/>
            <person name="Salamov A.A."/>
            <person name="Labutti K."/>
            <person name="Zhao Z."/>
            <person name="Chiniquy J."/>
            <person name="Barry K."/>
            <person name="Brewer H.M."/>
            <person name="Purvine S.O."/>
            <person name="Wright A.T."/>
            <person name="Boxma B."/>
            <person name="Van Alen T."/>
            <person name="Hackstein J.H."/>
            <person name="Baker S.E."/>
            <person name="Grigoriev I.V."/>
            <person name="O'Malley M.A."/>
        </authorList>
    </citation>
    <scope>NUCLEOTIDE SEQUENCE [LARGE SCALE GENOMIC DNA]</scope>
    <source>
        <strain evidence="14 15">G1</strain>
    </source>
</reference>
<proteinExistence type="inferred from homology"/>
<accession>A0A1Y2D1Y7</accession>
<dbReference type="InterPro" id="IPR001206">
    <property type="entry name" value="Diacylglycerol_kinase_cat_dom"/>
</dbReference>
<comment type="caution">
    <text evidence="14">The sequence shown here is derived from an EMBL/GenBank/DDBJ whole genome shotgun (WGS) entry which is preliminary data.</text>
</comment>
<keyword evidence="11" id="KW-1133">Transmembrane helix</keyword>
<evidence type="ECO:0000256" key="2">
    <source>
        <dbReference type="ARBA" id="ARBA00022679"/>
    </source>
</evidence>
<keyword evidence="4" id="KW-0677">Repeat</keyword>
<dbReference type="PROSITE" id="PS50081">
    <property type="entry name" value="ZF_DAG_PE_2"/>
    <property type="match status" value="1"/>
</dbReference>
<evidence type="ECO:0000259" key="13">
    <source>
        <dbReference type="PROSITE" id="PS50146"/>
    </source>
</evidence>
<protein>
    <recommendedName>
        <fullName evidence="9">Diacylglycerol kinase</fullName>
        <shortName evidence="9">DAG kinase</shortName>
        <ecNumber evidence="9">2.7.1.107</ecNumber>
    </recommendedName>
</protein>
<evidence type="ECO:0000256" key="1">
    <source>
        <dbReference type="ARBA" id="ARBA00009280"/>
    </source>
</evidence>
<dbReference type="OrthoDB" id="242257at2759"/>
<dbReference type="Proteomes" id="UP000193920">
    <property type="component" value="Unassembled WGS sequence"/>
</dbReference>
<dbReference type="CDD" id="cd00029">
    <property type="entry name" value="C1"/>
    <property type="match status" value="1"/>
</dbReference>
<name>A0A1Y2D1Y7_9FUNG</name>
<dbReference type="InterPro" id="IPR017438">
    <property type="entry name" value="ATP-NAD_kinase_N"/>
</dbReference>
<dbReference type="GO" id="GO:0004143">
    <property type="term" value="F:ATP-dependent diacylglycerol kinase activity"/>
    <property type="evidence" value="ECO:0007669"/>
    <property type="project" value="UniProtKB-EC"/>
</dbReference>
<keyword evidence="11" id="KW-0472">Membrane</keyword>
<keyword evidence="3" id="KW-0479">Metal-binding</keyword>
<keyword evidence="2 9" id="KW-0808">Transferase</keyword>
<dbReference type="SMART" id="SM00109">
    <property type="entry name" value="C1"/>
    <property type="match status" value="1"/>
</dbReference>
<feature type="compositionally biased region" description="Polar residues" evidence="10">
    <location>
        <begin position="280"/>
        <end position="291"/>
    </location>
</feature>
<evidence type="ECO:0000256" key="3">
    <source>
        <dbReference type="ARBA" id="ARBA00022723"/>
    </source>
</evidence>
<feature type="compositionally biased region" description="Basic residues" evidence="10">
    <location>
        <begin position="695"/>
        <end position="706"/>
    </location>
</feature>
<evidence type="ECO:0000256" key="4">
    <source>
        <dbReference type="ARBA" id="ARBA00022737"/>
    </source>
</evidence>
<feature type="transmembrane region" description="Helical" evidence="11">
    <location>
        <begin position="20"/>
        <end position="40"/>
    </location>
</feature>
<feature type="domain" description="Phorbol-ester/DAG-type" evidence="12">
    <location>
        <begin position="66"/>
        <end position="114"/>
    </location>
</feature>
<comment type="catalytic activity">
    <reaction evidence="9">
        <text>a 1,2-diacyl-sn-glycerol + ATP = a 1,2-diacyl-sn-glycero-3-phosphate + ADP + H(+)</text>
        <dbReference type="Rhea" id="RHEA:10272"/>
        <dbReference type="ChEBI" id="CHEBI:15378"/>
        <dbReference type="ChEBI" id="CHEBI:17815"/>
        <dbReference type="ChEBI" id="CHEBI:30616"/>
        <dbReference type="ChEBI" id="CHEBI:58608"/>
        <dbReference type="ChEBI" id="CHEBI:456216"/>
        <dbReference type="EC" id="2.7.1.107"/>
    </reaction>
</comment>
<organism evidence="14 15">
    <name type="scientific">Neocallimastix californiae</name>
    <dbReference type="NCBI Taxonomy" id="1754190"/>
    <lineage>
        <taxon>Eukaryota</taxon>
        <taxon>Fungi</taxon>
        <taxon>Fungi incertae sedis</taxon>
        <taxon>Chytridiomycota</taxon>
        <taxon>Chytridiomycota incertae sedis</taxon>
        <taxon>Neocallimastigomycetes</taxon>
        <taxon>Neocallimastigales</taxon>
        <taxon>Neocallimastigaceae</taxon>
        <taxon>Neocallimastix</taxon>
    </lineage>
</organism>
<dbReference type="GO" id="GO:0016020">
    <property type="term" value="C:membrane"/>
    <property type="evidence" value="ECO:0007669"/>
    <property type="project" value="TreeGrafter"/>
</dbReference>
<feature type="compositionally biased region" description="Basic and acidic residues" evidence="10">
    <location>
        <begin position="198"/>
        <end position="213"/>
    </location>
</feature>
<evidence type="ECO:0000256" key="11">
    <source>
        <dbReference type="SAM" id="Phobius"/>
    </source>
</evidence>
<keyword evidence="15" id="KW-1185">Reference proteome</keyword>
<evidence type="ECO:0000256" key="5">
    <source>
        <dbReference type="ARBA" id="ARBA00022741"/>
    </source>
</evidence>
<evidence type="ECO:0000256" key="7">
    <source>
        <dbReference type="ARBA" id="ARBA00022833"/>
    </source>
</evidence>
<dbReference type="Gene3D" id="3.30.60.20">
    <property type="match status" value="1"/>
</dbReference>
<dbReference type="Pfam" id="PF00781">
    <property type="entry name" value="DAGK_cat"/>
    <property type="match status" value="1"/>
</dbReference>
<dbReference type="Gene3D" id="2.60.200.40">
    <property type="match status" value="1"/>
</dbReference>
<evidence type="ECO:0000259" key="12">
    <source>
        <dbReference type="PROSITE" id="PS50081"/>
    </source>
</evidence>
<feature type="compositionally biased region" description="Polar residues" evidence="10">
    <location>
        <begin position="214"/>
        <end position="225"/>
    </location>
</feature>
<keyword evidence="8 9" id="KW-0067">ATP-binding</keyword>
<keyword evidence="7" id="KW-0862">Zinc</keyword>
<dbReference type="STRING" id="1754190.A0A1Y2D1Y7"/>
<evidence type="ECO:0000256" key="9">
    <source>
        <dbReference type="RuleBase" id="RU361128"/>
    </source>
</evidence>
<dbReference type="InterPro" id="IPR037607">
    <property type="entry name" value="DGK"/>
</dbReference>
<dbReference type="GO" id="GO:0007200">
    <property type="term" value="P:phospholipase C-activating G protein-coupled receptor signaling pathway"/>
    <property type="evidence" value="ECO:0007669"/>
    <property type="project" value="InterPro"/>
</dbReference>
<dbReference type="SUPFAM" id="SSF57889">
    <property type="entry name" value="Cysteine-rich domain"/>
    <property type="match status" value="1"/>
</dbReference>
<evidence type="ECO:0000313" key="14">
    <source>
        <dbReference type="EMBL" id="ORY53303.1"/>
    </source>
</evidence>
<keyword evidence="5 9" id="KW-0547">Nucleotide-binding</keyword>
<dbReference type="PANTHER" id="PTHR11255">
    <property type="entry name" value="DIACYLGLYCEROL KINASE"/>
    <property type="match status" value="1"/>
</dbReference>
<dbReference type="SUPFAM" id="SSF111331">
    <property type="entry name" value="NAD kinase/diacylglycerol kinase-like"/>
    <property type="match status" value="1"/>
</dbReference>
<dbReference type="PROSITE" id="PS50146">
    <property type="entry name" value="DAGK"/>
    <property type="match status" value="1"/>
</dbReference>
<dbReference type="AlphaFoldDB" id="A0A1Y2D1Y7"/>